<comment type="caution">
    <text evidence="3">The sequence shown here is derived from an EMBL/GenBank/DDBJ whole genome shotgun (WGS) entry which is preliminary data.</text>
</comment>
<gene>
    <name evidence="3" type="ORF">C2S53_019183</name>
</gene>
<feature type="compositionally biased region" description="Basic and acidic residues" evidence="1">
    <location>
        <begin position="225"/>
        <end position="235"/>
    </location>
</feature>
<dbReference type="InterPro" id="IPR014002">
    <property type="entry name" value="Agenet_dom_plant"/>
</dbReference>
<dbReference type="PANTHER" id="PTHR36805">
    <property type="entry name" value="AGENET DOMAIN-CONTAINING PROTEIN"/>
    <property type="match status" value="1"/>
</dbReference>
<dbReference type="PANTHER" id="PTHR36805:SF7">
    <property type="entry name" value="AGENET DOMAIN-CONTAINING PROTEIN"/>
    <property type="match status" value="1"/>
</dbReference>
<organism evidence="3 4">
    <name type="scientific">Perilla frutescens var. hirtella</name>
    <name type="common">Perilla citriodora</name>
    <name type="synonym">Perilla setoyensis</name>
    <dbReference type="NCBI Taxonomy" id="608512"/>
    <lineage>
        <taxon>Eukaryota</taxon>
        <taxon>Viridiplantae</taxon>
        <taxon>Streptophyta</taxon>
        <taxon>Embryophyta</taxon>
        <taxon>Tracheophyta</taxon>
        <taxon>Spermatophyta</taxon>
        <taxon>Magnoliopsida</taxon>
        <taxon>eudicotyledons</taxon>
        <taxon>Gunneridae</taxon>
        <taxon>Pentapetalae</taxon>
        <taxon>asterids</taxon>
        <taxon>lamiids</taxon>
        <taxon>Lamiales</taxon>
        <taxon>Lamiaceae</taxon>
        <taxon>Nepetoideae</taxon>
        <taxon>Elsholtzieae</taxon>
        <taxon>Perilla</taxon>
    </lineage>
</organism>
<keyword evidence="4" id="KW-1185">Reference proteome</keyword>
<feature type="region of interest" description="Disordered" evidence="1">
    <location>
        <begin position="195"/>
        <end position="271"/>
    </location>
</feature>
<sequence length="322" mass="36725">MEPEIHPFEVGQMTEVKTFEEGFRGAWFRCKIKTISKKKGRLGHTLEYLDFPDEELKWTTLYQATFCNEGNTKEKHKELMLRPHYPPIYNEKQMPHVSEISEVTVIVADSWRVGDLVDWWNSDCYWSGRITQLLGDNEAQIDLKPLPHGEGLSYKVLLKELRPSLDWCPELGWTVPTQEGDTGCPCAHLVKPTNQGQETEAVQRPVGSLTTRSLLSSPLPSNSDASDKTKSRRTTETQTRSLGKRVSKKWKAKQDRSTSPGPVDSSTRKANRAKKYRVVLNSTHSHTLEAAVLDLEEYLNKVKWLKKKLLYGISSSDAQRPQ</sequence>
<reference evidence="3 4" key="1">
    <citation type="journal article" date="2021" name="Nat. Commun.">
        <title>Incipient diploidization of the medicinal plant Perilla within 10,000 years.</title>
        <authorList>
            <person name="Zhang Y."/>
            <person name="Shen Q."/>
            <person name="Leng L."/>
            <person name="Zhang D."/>
            <person name="Chen S."/>
            <person name="Shi Y."/>
            <person name="Ning Z."/>
            <person name="Chen S."/>
        </authorList>
    </citation>
    <scope>NUCLEOTIDE SEQUENCE [LARGE SCALE GENOMIC DNA]</scope>
    <source>
        <strain evidence="4">cv. PC099</strain>
    </source>
</reference>
<dbReference type="AlphaFoldDB" id="A0AAD4IUD3"/>
<proteinExistence type="predicted"/>
<accession>A0AAD4IUD3</accession>
<dbReference type="EMBL" id="SDAM02001963">
    <property type="protein sequence ID" value="KAH6821669.1"/>
    <property type="molecule type" value="Genomic_DNA"/>
</dbReference>
<evidence type="ECO:0000313" key="3">
    <source>
        <dbReference type="EMBL" id="KAH6821669.1"/>
    </source>
</evidence>
<dbReference type="SMART" id="SM00743">
    <property type="entry name" value="Agenet"/>
    <property type="match status" value="1"/>
</dbReference>
<evidence type="ECO:0000259" key="2">
    <source>
        <dbReference type="SMART" id="SM00743"/>
    </source>
</evidence>
<dbReference type="InterPro" id="IPR008395">
    <property type="entry name" value="Agenet-like_dom"/>
</dbReference>
<dbReference type="Proteomes" id="UP001190926">
    <property type="component" value="Unassembled WGS sequence"/>
</dbReference>
<evidence type="ECO:0000256" key="1">
    <source>
        <dbReference type="SAM" id="MobiDB-lite"/>
    </source>
</evidence>
<evidence type="ECO:0000313" key="4">
    <source>
        <dbReference type="Proteomes" id="UP001190926"/>
    </source>
</evidence>
<feature type="compositionally biased region" description="Basic residues" evidence="1">
    <location>
        <begin position="242"/>
        <end position="251"/>
    </location>
</feature>
<dbReference type="Pfam" id="PF05641">
    <property type="entry name" value="Agenet"/>
    <property type="match status" value="1"/>
</dbReference>
<feature type="compositionally biased region" description="Low complexity" evidence="1">
    <location>
        <begin position="208"/>
        <end position="223"/>
    </location>
</feature>
<protein>
    <recommendedName>
        <fullName evidence="2">Agenet domain-containing protein</fullName>
    </recommendedName>
</protein>
<feature type="domain" description="Agenet" evidence="2">
    <location>
        <begin position="109"/>
        <end position="169"/>
    </location>
</feature>
<name>A0AAD4IUD3_PERFH</name>